<evidence type="ECO:0000256" key="2">
    <source>
        <dbReference type="ARBA" id="ARBA00022692"/>
    </source>
</evidence>
<evidence type="ECO:0000256" key="3">
    <source>
        <dbReference type="ARBA" id="ARBA00022737"/>
    </source>
</evidence>
<dbReference type="PANTHER" id="PTHR46208">
    <property type="entry name" value="MITOCHONDRIAL IMPORT RECEPTOR SUBUNIT TOM70"/>
    <property type="match status" value="1"/>
</dbReference>
<evidence type="ECO:0000256" key="8">
    <source>
        <dbReference type="ARBA" id="ARBA00023136"/>
    </source>
</evidence>
<evidence type="ECO:0000256" key="10">
    <source>
        <dbReference type="PROSITE-ProRule" id="PRU00339"/>
    </source>
</evidence>
<dbReference type="PANTHER" id="PTHR46208:SF1">
    <property type="entry name" value="MITOCHONDRIAL IMPORT RECEPTOR SUBUNIT TOM70"/>
    <property type="match status" value="1"/>
</dbReference>
<keyword evidence="5 10" id="KW-0802">TPR repeat</keyword>
<dbReference type="Pfam" id="PF13181">
    <property type="entry name" value="TPR_8"/>
    <property type="match status" value="1"/>
</dbReference>
<dbReference type="SMART" id="SM00028">
    <property type="entry name" value="TPR"/>
    <property type="match status" value="5"/>
</dbReference>
<keyword evidence="6" id="KW-1133">Transmembrane helix</keyword>
<dbReference type="EMBL" id="JBFDAA010000002">
    <property type="protein sequence ID" value="KAL1139622.1"/>
    <property type="molecule type" value="Genomic_DNA"/>
</dbReference>
<dbReference type="Proteomes" id="UP001558652">
    <property type="component" value="Unassembled WGS sequence"/>
</dbReference>
<comment type="subcellular location">
    <subcellularLocation>
        <location evidence="1">Mitochondrion outer membrane</location>
        <topology evidence="1">Single-pass membrane protein</topology>
    </subcellularLocation>
</comment>
<evidence type="ECO:0000256" key="9">
    <source>
        <dbReference type="ARBA" id="ARBA00038030"/>
    </source>
</evidence>
<sequence length="303" mass="34153">TPLQRALVLKLDGNTLFKNGHFEDAIKCYSEAISICPDDKKEDLATFYQNRAATFECMNKMEKVLEDCSKAIELSPKYIKALNRRYRAAERLGNLQQSLEDITAICILEHFQNPANMSHADRILEKLGKELAEKDASKKAPVMPSRHFLKAYFKAYTQDPVTRNLTEQLKDVPADTPLSGLKAAKRALLDGRYDDIVQCCNEQLAMDTATGEVQSEEHYQALLLRASICFLQGESEAAMEDLDTIINEKPSAVDLVTTALVKRATLHLRIGNLEKCLEDFDRAQTLDPNNSDIFHNRGQVRCL</sequence>
<feature type="non-terminal residue" evidence="11">
    <location>
        <position position="1"/>
    </location>
</feature>
<feature type="repeat" description="TPR" evidence="10">
    <location>
        <begin position="6"/>
        <end position="39"/>
    </location>
</feature>
<evidence type="ECO:0008006" key="13">
    <source>
        <dbReference type="Google" id="ProtNLM"/>
    </source>
</evidence>
<evidence type="ECO:0000256" key="7">
    <source>
        <dbReference type="ARBA" id="ARBA00023128"/>
    </source>
</evidence>
<keyword evidence="8" id="KW-0472">Membrane</keyword>
<dbReference type="AlphaFoldDB" id="A0ABD0YUJ3"/>
<dbReference type="InterPro" id="IPR011990">
    <property type="entry name" value="TPR-like_helical_dom_sf"/>
</dbReference>
<keyword evidence="3" id="KW-0677">Repeat</keyword>
<evidence type="ECO:0000256" key="1">
    <source>
        <dbReference type="ARBA" id="ARBA00004572"/>
    </source>
</evidence>
<dbReference type="GO" id="GO:0005741">
    <property type="term" value="C:mitochondrial outer membrane"/>
    <property type="evidence" value="ECO:0007669"/>
    <property type="project" value="UniProtKB-SubCell"/>
</dbReference>
<evidence type="ECO:0000256" key="6">
    <source>
        <dbReference type="ARBA" id="ARBA00022989"/>
    </source>
</evidence>
<keyword evidence="7" id="KW-0496">Mitochondrion</keyword>
<keyword evidence="12" id="KW-1185">Reference proteome</keyword>
<reference evidence="11 12" key="1">
    <citation type="submission" date="2024-07" db="EMBL/GenBank/DDBJ databases">
        <title>Chromosome-level genome assembly of the water stick insect Ranatra chinensis (Heteroptera: Nepidae).</title>
        <authorList>
            <person name="Liu X."/>
        </authorList>
    </citation>
    <scope>NUCLEOTIDE SEQUENCE [LARGE SCALE GENOMIC DNA]</scope>
    <source>
        <strain evidence="11">Cailab_2021Rc</strain>
        <tissue evidence="11">Muscle</tissue>
    </source>
</reference>
<comment type="similarity">
    <text evidence="9">Belongs to the Tom70 family.</text>
</comment>
<dbReference type="SUPFAM" id="SSF48452">
    <property type="entry name" value="TPR-like"/>
    <property type="match status" value="1"/>
</dbReference>
<comment type="caution">
    <text evidence="11">The sequence shown here is derived from an EMBL/GenBank/DDBJ whole genome shotgun (WGS) entry which is preliminary data.</text>
</comment>
<name>A0ABD0YUJ3_9HEMI</name>
<protein>
    <recommendedName>
        <fullName evidence="13">Mitochondrial import receptor subunit TOM70</fullName>
    </recommendedName>
</protein>
<evidence type="ECO:0000313" key="11">
    <source>
        <dbReference type="EMBL" id="KAL1139622.1"/>
    </source>
</evidence>
<keyword evidence="2" id="KW-0812">Transmembrane</keyword>
<gene>
    <name evidence="11" type="ORF">AAG570_006602</name>
</gene>
<dbReference type="PROSITE" id="PS50005">
    <property type="entry name" value="TPR"/>
    <property type="match status" value="2"/>
</dbReference>
<proteinExistence type="inferred from homology"/>
<evidence type="ECO:0000313" key="12">
    <source>
        <dbReference type="Proteomes" id="UP001558652"/>
    </source>
</evidence>
<evidence type="ECO:0000256" key="5">
    <source>
        <dbReference type="ARBA" id="ARBA00022803"/>
    </source>
</evidence>
<feature type="repeat" description="TPR" evidence="10">
    <location>
        <begin position="257"/>
        <end position="290"/>
    </location>
</feature>
<evidence type="ECO:0000256" key="4">
    <source>
        <dbReference type="ARBA" id="ARBA00022787"/>
    </source>
</evidence>
<accession>A0ABD0YUJ3</accession>
<organism evidence="11 12">
    <name type="scientific">Ranatra chinensis</name>
    <dbReference type="NCBI Taxonomy" id="642074"/>
    <lineage>
        <taxon>Eukaryota</taxon>
        <taxon>Metazoa</taxon>
        <taxon>Ecdysozoa</taxon>
        <taxon>Arthropoda</taxon>
        <taxon>Hexapoda</taxon>
        <taxon>Insecta</taxon>
        <taxon>Pterygota</taxon>
        <taxon>Neoptera</taxon>
        <taxon>Paraneoptera</taxon>
        <taxon>Hemiptera</taxon>
        <taxon>Heteroptera</taxon>
        <taxon>Panheteroptera</taxon>
        <taxon>Nepomorpha</taxon>
        <taxon>Nepidae</taxon>
        <taxon>Ranatrinae</taxon>
        <taxon>Ranatra</taxon>
    </lineage>
</organism>
<dbReference type="Gene3D" id="1.25.40.10">
    <property type="entry name" value="Tetratricopeptide repeat domain"/>
    <property type="match status" value="2"/>
</dbReference>
<keyword evidence="4" id="KW-1000">Mitochondrion outer membrane</keyword>
<dbReference type="Pfam" id="PF00515">
    <property type="entry name" value="TPR_1"/>
    <property type="match status" value="1"/>
</dbReference>
<dbReference type="InterPro" id="IPR019734">
    <property type="entry name" value="TPR_rpt"/>
</dbReference>